<dbReference type="InParanoid" id="A0A067MYN8"/>
<dbReference type="HOGENOM" id="CLU_1503209_0_0_1"/>
<sequence>MHDCLWLGSGECGGVWGPNRPRAFPSSAFLGQSLGGRGSCFPLQASLGQAMTGLLNKERDGFFGGKASSASVINQPRTFICVPIPFLGPPSRTRTSVVQWRHRTWATQFLPVRTSSSDGHGPVGSNPGVCRVVSCPETGATRSCRGAMGDGRLAIDQVFKSWPGTPLDASADSAQVARS</sequence>
<dbReference type="EMBL" id="KL198017">
    <property type="protein sequence ID" value="KDQ20823.1"/>
    <property type="molecule type" value="Genomic_DNA"/>
</dbReference>
<name>A0A067MYN8_BOTB1</name>
<keyword evidence="2" id="KW-1185">Reference proteome</keyword>
<dbReference type="Proteomes" id="UP000027195">
    <property type="component" value="Unassembled WGS sequence"/>
</dbReference>
<dbReference type="AlphaFoldDB" id="A0A067MYN8"/>
<accession>A0A067MYN8</accession>
<reference evidence="2" key="1">
    <citation type="journal article" date="2014" name="Proc. Natl. Acad. Sci. U.S.A.">
        <title>Extensive sampling of basidiomycete genomes demonstrates inadequacy of the white-rot/brown-rot paradigm for wood decay fungi.</title>
        <authorList>
            <person name="Riley R."/>
            <person name="Salamov A.A."/>
            <person name="Brown D.W."/>
            <person name="Nagy L.G."/>
            <person name="Floudas D."/>
            <person name="Held B.W."/>
            <person name="Levasseur A."/>
            <person name="Lombard V."/>
            <person name="Morin E."/>
            <person name="Otillar R."/>
            <person name="Lindquist E.A."/>
            <person name="Sun H."/>
            <person name="LaButti K.M."/>
            <person name="Schmutz J."/>
            <person name="Jabbour D."/>
            <person name="Luo H."/>
            <person name="Baker S.E."/>
            <person name="Pisabarro A.G."/>
            <person name="Walton J.D."/>
            <person name="Blanchette R.A."/>
            <person name="Henrissat B."/>
            <person name="Martin F."/>
            <person name="Cullen D."/>
            <person name="Hibbett D.S."/>
            <person name="Grigoriev I.V."/>
        </authorList>
    </citation>
    <scope>NUCLEOTIDE SEQUENCE [LARGE SCALE GENOMIC DNA]</scope>
    <source>
        <strain evidence="2">FD-172 SS1</strain>
    </source>
</reference>
<protein>
    <submittedName>
        <fullName evidence="1">Uncharacterized protein</fullName>
    </submittedName>
</protein>
<organism evidence="1 2">
    <name type="scientific">Botryobasidium botryosum (strain FD-172 SS1)</name>
    <dbReference type="NCBI Taxonomy" id="930990"/>
    <lineage>
        <taxon>Eukaryota</taxon>
        <taxon>Fungi</taxon>
        <taxon>Dikarya</taxon>
        <taxon>Basidiomycota</taxon>
        <taxon>Agaricomycotina</taxon>
        <taxon>Agaricomycetes</taxon>
        <taxon>Cantharellales</taxon>
        <taxon>Botryobasidiaceae</taxon>
        <taxon>Botryobasidium</taxon>
    </lineage>
</organism>
<evidence type="ECO:0000313" key="1">
    <source>
        <dbReference type="EMBL" id="KDQ20823.1"/>
    </source>
</evidence>
<proteinExistence type="predicted"/>
<evidence type="ECO:0000313" key="2">
    <source>
        <dbReference type="Proteomes" id="UP000027195"/>
    </source>
</evidence>
<gene>
    <name evidence="1" type="ORF">BOTBODRAFT_320100</name>
</gene>